<sequence length="144" mass="16119">MDKGIYCLILSCAEPCTITIGALGPTAFKKGWYLYAGSALGSGGLSRVSRHIRFFHEQYRKPKWHIDYLMAAGEITLKGVFCAKTPERLECVLAQNIGGDRVEKFGCSDCFCDSHLFYRKDSPETEVVRAFEKTGLSPGYHLIR</sequence>
<dbReference type="RefSeq" id="WP_095642544.1">
    <property type="nucleotide sequence ID" value="NZ_LMVO01000045.1"/>
</dbReference>
<organism evidence="1 2">
    <name type="scientific">Methanocorpusculum parvum</name>
    <dbReference type="NCBI Taxonomy" id="2193"/>
    <lineage>
        <taxon>Archaea</taxon>
        <taxon>Methanobacteriati</taxon>
        <taxon>Methanobacteriota</taxon>
        <taxon>Stenosarchaea group</taxon>
        <taxon>Methanomicrobia</taxon>
        <taxon>Methanomicrobiales</taxon>
        <taxon>Methanocorpusculaceae</taxon>
        <taxon>Methanocorpusculum</taxon>
    </lineage>
</organism>
<dbReference type="Proteomes" id="UP000243820">
    <property type="component" value="Unassembled WGS sequence"/>
</dbReference>
<accession>A0AAX0Q6B5</accession>
<keyword evidence="1" id="KW-0378">Hydrolase</keyword>
<gene>
    <name evidence="1" type="ORF">ASJ83_03515</name>
</gene>
<comment type="caution">
    <text evidence="1">The sequence shown here is derived from an EMBL/GenBank/DDBJ whole genome shotgun (WGS) entry which is preliminary data.</text>
</comment>
<evidence type="ECO:0000313" key="1">
    <source>
        <dbReference type="EMBL" id="PAV08646.1"/>
    </source>
</evidence>
<keyword evidence="1" id="KW-0255">Endonuclease</keyword>
<dbReference type="InterPro" id="IPR002837">
    <property type="entry name" value="DUF123"/>
</dbReference>
<dbReference type="EMBL" id="LMVO01000045">
    <property type="protein sequence ID" value="PAV08646.1"/>
    <property type="molecule type" value="Genomic_DNA"/>
</dbReference>
<name>A0AAX0Q6B5_9EURY</name>
<dbReference type="PANTHER" id="PTHR37460:SF1">
    <property type="entry name" value="ENDONUCLEASE III"/>
    <property type="match status" value="1"/>
</dbReference>
<reference evidence="1 2" key="1">
    <citation type="journal article" date="2017" name="BMC Genomics">
        <title>Genomic analysis of methanogenic archaea reveals a shift towards energy conservation.</title>
        <authorList>
            <person name="Gilmore S.P."/>
            <person name="Henske J.K."/>
            <person name="Sexton J.A."/>
            <person name="Solomon K.V."/>
            <person name="Seppala S."/>
            <person name="Yoo J.I."/>
            <person name="Huyett L.M."/>
            <person name="Pressman A."/>
            <person name="Cogan J.Z."/>
            <person name="Kivenson V."/>
            <person name="Peng X."/>
            <person name="Tan Y."/>
            <person name="Valentine D.L."/>
            <person name="O'Malley M.A."/>
        </authorList>
    </citation>
    <scope>NUCLEOTIDE SEQUENCE [LARGE SCALE GENOMIC DNA]</scope>
    <source>
        <strain evidence="1 2">XII</strain>
    </source>
</reference>
<evidence type="ECO:0000313" key="2">
    <source>
        <dbReference type="Proteomes" id="UP000243820"/>
    </source>
</evidence>
<proteinExistence type="predicted"/>
<dbReference type="GO" id="GO:0004519">
    <property type="term" value="F:endonuclease activity"/>
    <property type="evidence" value="ECO:0007669"/>
    <property type="project" value="UniProtKB-KW"/>
</dbReference>
<dbReference type="PANTHER" id="PTHR37460">
    <property type="entry name" value="ENDONUCLEASE III"/>
    <property type="match status" value="1"/>
</dbReference>
<keyword evidence="2" id="KW-1185">Reference proteome</keyword>
<keyword evidence="1" id="KW-0540">Nuclease</keyword>
<dbReference type="CDD" id="cd10441">
    <property type="entry name" value="GIY-YIG_COG1833"/>
    <property type="match status" value="1"/>
</dbReference>
<dbReference type="AlphaFoldDB" id="A0AAX0Q6B5"/>
<protein>
    <submittedName>
        <fullName evidence="1">Endonuclease III</fullName>
    </submittedName>
</protein>
<dbReference type="Pfam" id="PF01986">
    <property type="entry name" value="DUF123"/>
    <property type="match status" value="1"/>
</dbReference>